<dbReference type="PROSITE" id="PS50294">
    <property type="entry name" value="WD_REPEATS_REGION"/>
    <property type="match status" value="3"/>
</dbReference>
<evidence type="ECO:0000256" key="16">
    <source>
        <dbReference type="ARBA" id="ARBA00023034"/>
    </source>
</evidence>
<keyword evidence="17" id="KW-0472">Membrane</keyword>
<accession>A0AAD6NML5</accession>
<dbReference type="GO" id="GO:0030126">
    <property type="term" value="C:COPI vesicle coat"/>
    <property type="evidence" value="ECO:0007669"/>
    <property type="project" value="TreeGrafter"/>
</dbReference>
<evidence type="ECO:0000256" key="21">
    <source>
        <dbReference type="PROSITE-ProRule" id="PRU00221"/>
    </source>
</evidence>
<feature type="repeat" description="WD" evidence="21">
    <location>
        <begin position="145"/>
        <end position="187"/>
    </location>
</feature>
<dbReference type="PANTHER" id="PTHR19876">
    <property type="entry name" value="COATOMER"/>
    <property type="match status" value="1"/>
</dbReference>
<dbReference type="FunFam" id="2.130.10.10:FF:000016">
    <property type="entry name" value="Coatomer alpha subunit, putative"/>
    <property type="match status" value="1"/>
</dbReference>
<dbReference type="GO" id="GO:0005198">
    <property type="term" value="F:structural molecule activity"/>
    <property type="evidence" value="ECO:0007669"/>
    <property type="project" value="InterPro"/>
</dbReference>
<feature type="region of interest" description="Disordered" evidence="22">
    <location>
        <begin position="955"/>
        <end position="1004"/>
    </location>
</feature>
<name>A0AAD6NML5_DREDA</name>
<feature type="domain" description="COPA/B second beta-propeller" evidence="23">
    <location>
        <begin position="327"/>
        <end position="586"/>
    </location>
</feature>
<evidence type="ECO:0000313" key="25">
    <source>
        <dbReference type="EMBL" id="KAJ6264234.1"/>
    </source>
</evidence>
<dbReference type="GO" id="GO:0006506">
    <property type="term" value="P:GPI anchor biosynthetic process"/>
    <property type="evidence" value="ECO:0007669"/>
    <property type="project" value="UniProtKB-KW"/>
</dbReference>
<keyword evidence="10 21" id="KW-0853">WD repeat</keyword>
<evidence type="ECO:0000256" key="8">
    <source>
        <dbReference type="ARBA" id="ARBA00022490"/>
    </source>
</evidence>
<evidence type="ECO:0000256" key="6">
    <source>
        <dbReference type="ARBA" id="ARBA00010844"/>
    </source>
</evidence>
<sequence length="1391" mass="153792">MRLDVKPDDISTFDSKLTSSRSDRVKGIDFHPTEPWILCSLYSGHVYIWSFETQAVVKTFEATDVPVRAGRFIARKNWIVVGSDDFQLRVYNYNTSEKIIQFEAHPDYIRAIVVHPTQPFVLTASDDMTIKLWNWEKDWKCMQVFEGHSHYVMSLAINPKDTNTFASACLDRTVKIWSLGSSTPNFTLEAHETKGVNHVDYYPAADKPYILTTSDDRTVKIWDYTTKSNIVTLEGHSSNVSFACYHPELPVIVSGSEDGTIKIWHANTYRLEQTLSYGLERAWCIAYQKGRNGLAMGFDEGCVVIKMGREEPAVSMDTSGKIVWAKHNEVLSAMIKPSESDAKDGTPLLLSTKELGSCEIYPQSLMHSPNGRFVSVCGDGEYIIYTALAWRNKAFGTALDFAWGSKDNSNDYAIRESATSVKIFKNFREKPGGIDVPFTAEGLIGGVLLAVRGNGFVCFYDWDSGALVRRIDVVPNAVYWSDGGDLVVLACDESYYVLRFSREQYAAALANGEVEDDGVESAFEVVTDINETIRTGEWVGDCFIYTNSTNRLNYLVGDQTYTIAHFDTSMYLLGYIPRDSRVYLADKDVKIVSYSLSLNVVEYQTVVLRGDMETAAQLLEEIPADQKNKIARFLEGQGYKELALEVATDPEHRFELSLALNNLDIALEIAREADMEHKWKTVGDAAINAWDITLAQECYTNSKDLSSLLLLSTALGDVAGLKKVAELAVESGANNIAFSCLWQIGDIDGCVGLLSKADRYPEASLFAKTYKPSIAAETAEQWKLSLLTAAQKDKQKVDVGKKKVAEAIGVPGVDDDLFPDWEQQLQLEVERDQGGGSLGSDGVLVDVKGNADEEEEEEEEDDDEEEEDEDEEEEEDLIADLVSPSSIDSVVSPRTVFINNCQLDDDSFDTFELPTTPRSDGLQTACRRSSHLRGVFHSPTQPPGRRVPLMALSLSSPDSPAASGFDRTQRLSNSNPKPAPLSNGIKISDTPQNGTIHHHPNSLDKQHQSALLEIPIVQANGLAPPGRAPNRSPKEKHDVSLPTIRTEGPSPTSAFSYSGRGTIKEARSRRRKPWRKLMWVNQNYPDNYTDATFLESLQRNVNFRAYDFWPLVYDTTVIIQHLATVVVFVCAFIAIEKNRVEPVYVAGTSTVLTILGWLIWDRWNEEEQKSITKAQEVMRRMSESGSSAEGGDGASDEIDELQDPSCPVQIKLAGDPAEPASKESEAVPMARSASLSPKKSTPTIRRSQTGGLHASVSSSELSPQSPKMNGDFGQPLVRSQTAPAFSPSIRPPSPPPPPSRMTRQLSTLKSALLIYSTLLGLSPILKSLTKTTTEDSIWALSSWLFLVNLLCFDYGLSEGEADVAKKGTEPGFQLPQGGMGPAGVGNLPRKK</sequence>
<dbReference type="GO" id="GO:0006888">
    <property type="term" value="P:endoplasmic reticulum to Golgi vesicle-mediated transport"/>
    <property type="evidence" value="ECO:0007669"/>
    <property type="project" value="TreeGrafter"/>
</dbReference>
<comment type="function">
    <text evidence="19">The coatomer is a cytosolic protein complex that binds to dilysine motifs and reversibly associates with Golgi non-clathrin-coated vesicles, which further mediate biosynthetic protein transport from the ER, via the Golgi up to the trans Golgi network. Coatomer complex is required for budding from Golgi membranes, and is essential for the retrograde Golgi-to-ER transport of dilysine-tagged proteins.</text>
</comment>
<evidence type="ECO:0000256" key="15">
    <source>
        <dbReference type="ARBA" id="ARBA00022989"/>
    </source>
</evidence>
<dbReference type="PROSITE" id="PS50082">
    <property type="entry name" value="WD_REPEATS_2"/>
    <property type="match status" value="4"/>
</dbReference>
<feature type="compositionally biased region" description="Acidic residues" evidence="22">
    <location>
        <begin position="852"/>
        <end position="878"/>
    </location>
</feature>
<dbReference type="Pfam" id="PF00400">
    <property type="entry name" value="WD40"/>
    <property type="match status" value="5"/>
</dbReference>
<keyword evidence="11" id="KW-0812">Transmembrane</keyword>
<feature type="repeat" description="WD" evidence="21">
    <location>
        <begin position="206"/>
        <end position="232"/>
    </location>
</feature>
<proteinExistence type="inferred from homology"/>
<keyword evidence="26" id="KW-1185">Reference proteome</keyword>
<dbReference type="FunFam" id="1.25.40.470:FF:000001">
    <property type="entry name" value="Coatomer subunit beta"/>
    <property type="match status" value="1"/>
</dbReference>
<feature type="repeat" description="WD" evidence="21">
    <location>
        <begin position="102"/>
        <end position="134"/>
    </location>
</feature>
<evidence type="ECO:0000256" key="3">
    <source>
        <dbReference type="ARBA" id="ARBA00004347"/>
    </source>
</evidence>
<evidence type="ECO:0000256" key="19">
    <source>
        <dbReference type="ARBA" id="ARBA00025536"/>
    </source>
</evidence>
<protein>
    <recommendedName>
        <fullName evidence="20">Beta'-coat protein</fullName>
    </recommendedName>
</protein>
<evidence type="ECO:0000256" key="10">
    <source>
        <dbReference type="ARBA" id="ARBA00022574"/>
    </source>
</evidence>
<comment type="caution">
    <text evidence="25">The sequence shown here is derived from an EMBL/GenBank/DDBJ whole genome shotgun (WGS) entry which is preliminary data.</text>
</comment>
<dbReference type="GO" id="GO:0006891">
    <property type="term" value="P:intra-Golgi vesicle-mediated transport"/>
    <property type="evidence" value="ECO:0007669"/>
    <property type="project" value="TreeGrafter"/>
</dbReference>
<dbReference type="GO" id="GO:0006886">
    <property type="term" value="P:intracellular protein transport"/>
    <property type="evidence" value="ECO:0007669"/>
    <property type="project" value="InterPro"/>
</dbReference>
<dbReference type="InterPro" id="IPR015943">
    <property type="entry name" value="WD40/YVTN_repeat-like_dom_sf"/>
</dbReference>
<dbReference type="GO" id="GO:0006890">
    <property type="term" value="P:retrograde vesicle-mediated transport, Golgi to endoplasmic reticulum"/>
    <property type="evidence" value="ECO:0007669"/>
    <property type="project" value="TreeGrafter"/>
</dbReference>
<comment type="subcellular location">
    <subcellularLocation>
        <location evidence="3">Cytoplasmic vesicle</location>
        <location evidence="3">COPI-coated vesicle membrane</location>
        <topology evidence="3">Peripheral membrane protein</topology>
        <orientation evidence="3">Cytoplasmic side</orientation>
    </subcellularLocation>
    <subcellularLocation>
        <location evidence="2">Golgi apparatus membrane</location>
        <topology evidence="2">Peripheral membrane protein</topology>
        <orientation evidence="2">Cytoplasmic side</orientation>
    </subcellularLocation>
    <subcellularLocation>
        <location evidence="1">Membrane</location>
        <topology evidence="1">Multi-pass membrane protein</topology>
    </subcellularLocation>
</comment>
<feature type="domain" description="COPA/B TPR" evidence="24">
    <location>
        <begin position="603"/>
        <end position="783"/>
    </location>
</feature>
<dbReference type="Pfam" id="PF23953">
    <property type="entry name" value="TPR_COPA_B"/>
    <property type="match status" value="1"/>
</dbReference>
<dbReference type="GO" id="GO:0000139">
    <property type="term" value="C:Golgi membrane"/>
    <property type="evidence" value="ECO:0007669"/>
    <property type="project" value="UniProtKB-SubCell"/>
</dbReference>
<dbReference type="Pfam" id="PF06432">
    <property type="entry name" value="GPI2"/>
    <property type="match status" value="1"/>
</dbReference>
<feature type="compositionally biased region" description="Low complexity" evidence="22">
    <location>
        <begin position="1255"/>
        <end position="1265"/>
    </location>
</feature>
<evidence type="ECO:0000259" key="24">
    <source>
        <dbReference type="Pfam" id="PF23953"/>
    </source>
</evidence>
<feature type="repeat" description="WD" evidence="21">
    <location>
        <begin position="233"/>
        <end position="274"/>
    </location>
</feature>
<evidence type="ECO:0000256" key="14">
    <source>
        <dbReference type="ARBA" id="ARBA00022927"/>
    </source>
</evidence>
<dbReference type="PANTHER" id="PTHR19876:SF2">
    <property type="entry name" value="COATOMER SUBUNIT BETA"/>
    <property type="match status" value="1"/>
</dbReference>
<dbReference type="SUPFAM" id="SSF50952">
    <property type="entry name" value="Soluble quinoprotein glucose dehydrogenase"/>
    <property type="match status" value="1"/>
</dbReference>
<evidence type="ECO:0000256" key="17">
    <source>
        <dbReference type="ARBA" id="ARBA00023136"/>
    </source>
</evidence>
<dbReference type="Gene3D" id="1.25.40.470">
    <property type="match status" value="1"/>
</dbReference>
<evidence type="ECO:0000256" key="2">
    <source>
        <dbReference type="ARBA" id="ARBA00004255"/>
    </source>
</evidence>
<feature type="compositionally biased region" description="Polar residues" evidence="22">
    <location>
        <begin position="1233"/>
        <end position="1250"/>
    </location>
</feature>
<evidence type="ECO:0000256" key="11">
    <source>
        <dbReference type="ARBA" id="ARBA00022692"/>
    </source>
</evidence>
<dbReference type="CDD" id="cd22947">
    <property type="entry name" value="Coatomer_WDAD_beta-like"/>
    <property type="match status" value="1"/>
</dbReference>
<dbReference type="SMART" id="SM00320">
    <property type="entry name" value="WD40"/>
    <property type="match status" value="7"/>
</dbReference>
<keyword evidence="12" id="KW-0677">Repeat</keyword>
<comment type="pathway">
    <text evidence="4">Glycolipid biosynthesis; glycosylphosphatidylinositol-anchor biosynthesis.</text>
</comment>
<keyword evidence="8" id="KW-0963">Cytoplasm</keyword>
<feature type="region of interest" description="Disordered" evidence="22">
    <location>
        <begin position="1366"/>
        <end position="1391"/>
    </location>
</feature>
<keyword evidence="16" id="KW-0333">Golgi apparatus</keyword>
<dbReference type="InterPro" id="IPR009450">
    <property type="entry name" value="Plno_GlcNAc_GPI2"/>
</dbReference>
<evidence type="ECO:0000256" key="13">
    <source>
        <dbReference type="ARBA" id="ARBA00022892"/>
    </source>
</evidence>
<evidence type="ECO:0000256" key="1">
    <source>
        <dbReference type="ARBA" id="ARBA00004141"/>
    </source>
</evidence>
<evidence type="ECO:0000256" key="9">
    <source>
        <dbReference type="ARBA" id="ARBA00022502"/>
    </source>
</evidence>
<evidence type="ECO:0000256" key="7">
    <source>
        <dbReference type="ARBA" id="ARBA00022448"/>
    </source>
</evidence>
<comment type="similarity">
    <text evidence="6">Belongs to the WD repeat COPB2 family.</text>
</comment>
<keyword evidence="14" id="KW-0653">Protein transport</keyword>
<reference evidence="25" key="1">
    <citation type="submission" date="2023-01" db="EMBL/GenBank/DDBJ databases">
        <title>The chitinases involved in constricting ring structure development in the nematode-trapping fungus Drechslerella dactyloides.</title>
        <authorList>
            <person name="Wang R."/>
            <person name="Zhang L."/>
            <person name="Tang P."/>
            <person name="Li S."/>
            <person name="Liang L."/>
        </authorList>
    </citation>
    <scope>NUCLEOTIDE SEQUENCE</scope>
    <source>
        <strain evidence="25">YMF1.00031</strain>
    </source>
</reference>
<feature type="region of interest" description="Disordered" evidence="22">
    <location>
        <begin position="1175"/>
        <end position="1302"/>
    </location>
</feature>
<feature type="compositionally biased region" description="Pro residues" evidence="22">
    <location>
        <begin position="1289"/>
        <end position="1299"/>
    </location>
</feature>
<dbReference type="EMBL" id="JAQGDS010000001">
    <property type="protein sequence ID" value="KAJ6264234.1"/>
    <property type="molecule type" value="Genomic_DNA"/>
</dbReference>
<evidence type="ECO:0000259" key="23">
    <source>
        <dbReference type="Pfam" id="PF04053"/>
    </source>
</evidence>
<evidence type="ECO:0000256" key="12">
    <source>
        <dbReference type="ARBA" id="ARBA00022737"/>
    </source>
</evidence>
<organism evidence="25 26">
    <name type="scientific">Drechslerella dactyloides</name>
    <name type="common">Nematode-trapping fungus</name>
    <name type="synonym">Arthrobotrys dactyloides</name>
    <dbReference type="NCBI Taxonomy" id="74499"/>
    <lineage>
        <taxon>Eukaryota</taxon>
        <taxon>Fungi</taxon>
        <taxon>Dikarya</taxon>
        <taxon>Ascomycota</taxon>
        <taxon>Pezizomycotina</taxon>
        <taxon>Orbiliomycetes</taxon>
        <taxon>Orbiliales</taxon>
        <taxon>Orbiliaceae</taxon>
        <taxon>Drechslerella</taxon>
    </lineage>
</organism>
<dbReference type="InterPro" id="IPR020472">
    <property type="entry name" value="WD40_PAC1"/>
</dbReference>
<keyword evidence="18" id="KW-0968">Cytoplasmic vesicle</keyword>
<evidence type="ECO:0000256" key="5">
    <source>
        <dbReference type="ARBA" id="ARBA00008321"/>
    </source>
</evidence>
<evidence type="ECO:0000256" key="18">
    <source>
        <dbReference type="ARBA" id="ARBA00023329"/>
    </source>
</evidence>
<evidence type="ECO:0000256" key="22">
    <source>
        <dbReference type="SAM" id="MobiDB-lite"/>
    </source>
</evidence>
<dbReference type="InterPro" id="IPR001680">
    <property type="entry name" value="WD40_rpt"/>
</dbReference>
<dbReference type="Proteomes" id="UP001221413">
    <property type="component" value="Unassembled WGS sequence"/>
</dbReference>
<keyword evidence="15" id="KW-1133">Transmembrane helix</keyword>
<dbReference type="InterPro" id="IPR036322">
    <property type="entry name" value="WD40_repeat_dom_sf"/>
</dbReference>
<dbReference type="InterPro" id="IPR006692">
    <property type="entry name" value="Beta-prop_COPA/B_2nd"/>
</dbReference>
<evidence type="ECO:0000256" key="4">
    <source>
        <dbReference type="ARBA" id="ARBA00004687"/>
    </source>
</evidence>
<evidence type="ECO:0000256" key="20">
    <source>
        <dbReference type="ARBA" id="ARBA00032920"/>
    </source>
</evidence>
<comment type="similarity">
    <text evidence="5">Belongs to the PIGC family.</text>
</comment>
<dbReference type="Pfam" id="PF04053">
    <property type="entry name" value="B-prop_COPA_B_2nd"/>
    <property type="match status" value="1"/>
</dbReference>
<dbReference type="Gene3D" id="2.130.10.10">
    <property type="entry name" value="YVTN repeat-like/Quinoprotein amine dehydrogenase"/>
    <property type="match status" value="1"/>
</dbReference>
<dbReference type="CDD" id="cd00200">
    <property type="entry name" value="WD40"/>
    <property type="match status" value="1"/>
</dbReference>
<feature type="region of interest" description="Disordered" evidence="22">
    <location>
        <begin position="1023"/>
        <end position="1058"/>
    </location>
</feature>
<gene>
    <name evidence="25" type="ORF">Dda_0377</name>
</gene>
<dbReference type="SUPFAM" id="SSF50978">
    <property type="entry name" value="WD40 repeat-like"/>
    <property type="match status" value="1"/>
</dbReference>
<feature type="region of interest" description="Disordered" evidence="22">
    <location>
        <begin position="831"/>
        <end position="885"/>
    </location>
</feature>
<keyword evidence="7" id="KW-0813">Transport</keyword>
<evidence type="ECO:0000313" key="26">
    <source>
        <dbReference type="Proteomes" id="UP001221413"/>
    </source>
</evidence>
<keyword evidence="9" id="KW-0337">GPI-anchor biosynthesis</keyword>
<keyword evidence="13" id="KW-0931">ER-Golgi transport</keyword>
<dbReference type="InterPro" id="IPR011041">
    <property type="entry name" value="Quinoprot_gluc/sorb_DH_b-prop"/>
</dbReference>
<dbReference type="InterPro" id="IPR056176">
    <property type="entry name" value="TPR_COPA_B"/>
</dbReference>
<dbReference type="PRINTS" id="PR00320">
    <property type="entry name" value="GPROTEINBRPT"/>
</dbReference>
<dbReference type="InterPro" id="IPR050844">
    <property type="entry name" value="Coatomer_complex_subunit"/>
</dbReference>